<evidence type="ECO:0000256" key="16">
    <source>
        <dbReference type="SAM" id="MobiDB-lite"/>
    </source>
</evidence>
<dbReference type="SUPFAM" id="SSF46785">
    <property type="entry name" value="Winged helix' DNA-binding domain"/>
    <property type="match status" value="1"/>
</dbReference>
<dbReference type="InterPro" id="IPR027417">
    <property type="entry name" value="P-loop_NTPase"/>
</dbReference>
<sequence>MDTIEDLRRTGLFKTNEEQFTEVPHTTEGQQVTGDIPLDEGSGSEQGADVNANNWHAGTPLHLAVWNGHLDVVKYLHNQKNIIKFDNNAAGWQQLFQDFSNILPNSLVTLENTGKYELGLARFLVDKDVAVHRANTRKVKSFVISHGTLAKSDQSDARALAQYGCKRYSTLSLFVPMSKEQTALVALCQRRDDITQMRAQEKCRLAAPENDYIKESCQKTIDFFNSQINELNDAMQKIIDENPELQKRQKILRTVAGIGKKLAQDFVCLMPELGYLNKKEVASLAGVAPHPKESGKTIGYRRITGGRSNIRKKLFTASMAASRSKSSLGAFYSDLIGRGKKKMVAITALMRKIIVIANARLKEAVNSIRKDISAFPETIKLRIKNAIRGRIATDPIGNGEPLQGITARYRHSGIIGNALVNNCPFYIFVIVTLIGLVGLIGWKRTIYSLFFLCKKIACLFVNVPFFRSHKTAEYSIAPLAVEEKHRITKQQPKERQKKATEEIFSEFEFPSIHLLSKAEESLQRKQLNEMESNKNLSLLEQVLSDFGVQGKIISVCYGPVVTLYKLEPQAGTKSARVIGLADDIARSMSALSARISIIRGQNAMGIELPNKGREIVMLRDLLESPEYQNANLNLPIALGKEISGKPVIADLTKMPHLLVAGTTGSGKSVAINTMILSLVYRLSPDECKMIMIDPKMLELSIYDAIPHLITPVVTEPKKAVIALKWIVKEMENRYRMMSYLNVRNVINYNQKITEAMNSGIELERVVQIGFNSTTGKPLFEKIPIKMETFSYIVVIVDEMADLMLVAGKEIECSIQRLAQMARAAGIHIIMATQRPSVDVITGVIKANFPTRISFAVTSKIDSRTILGEQGAEQLLGMGDMLYMASGGKIIRVHGPFVSDNEVQDIVDHLKMQGEPNYMEEITKEDENSSTESHDETEDEENDLYNQAVAIIQRDQKVSTSYIQRQLRIGYNRAANIVERMEKEGIVSAPNYSGKREILVE</sequence>
<keyword evidence="11" id="KW-0638">Presynaptic neurotoxin</keyword>
<reference evidence="19" key="1">
    <citation type="submission" date="2020-07" db="EMBL/GenBank/DDBJ databases">
        <title>Multicomponent nature underlies the extraordinary mechanical properties of spider dragline silk.</title>
        <authorList>
            <person name="Kono N."/>
            <person name="Nakamura H."/>
            <person name="Mori M."/>
            <person name="Yoshida Y."/>
            <person name="Ohtoshi R."/>
            <person name="Malay A.D."/>
            <person name="Moran D.A.P."/>
            <person name="Tomita M."/>
            <person name="Numata K."/>
            <person name="Arakawa K."/>
        </authorList>
    </citation>
    <scope>NUCLEOTIDE SEQUENCE</scope>
</reference>
<dbReference type="Pfam" id="PF02371">
    <property type="entry name" value="Transposase_20"/>
    <property type="match status" value="1"/>
</dbReference>
<dbReference type="Pfam" id="PF01548">
    <property type="entry name" value="DEDD_Tnp_IS110"/>
    <property type="match status" value="1"/>
</dbReference>
<dbReference type="Pfam" id="PF01580">
    <property type="entry name" value="FtsK_SpoIIIE"/>
    <property type="match status" value="1"/>
</dbReference>
<keyword evidence="8" id="KW-0528">Neurotoxin</keyword>
<evidence type="ECO:0000256" key="6">
    <source>
        <dbReference type="ARBA" id="ARBA00022537"/>
    </source>
</evidence>
<dbReference type="GO" id="GO:0004803">
    <property type="term" value="F:transposase activity"/>
    <property type="evidence" value="ECO:0007669"/>
    <property type="project" value="InterPro"/>
</dbReference>
<dbReference type="GO" id="GO:0003677">
    <property type="term" value="F:DNA binding"/>
    <property type="evidence" value="ECO:0007669"/>
    <property type="project" value="UniProtKB-KW"/>
</dbReference>
<dbReference type="Gene3D" id="1.25.40.20">
    <property type="entry name" value="Ankyrin repeat-containing domain"/>
    <property type="match status" value="1"/>
</dbReference>
<dbReference type="NCBIfam" id="NF033542">
    <property type="entry name" value="transpos_IS110"/>
    <property type="match status" value="1"/>
</dbReference>
<dbReference type="InterPro" id="IPR002543">
    <property type="entry name" value="FtsK_dom"/>
</dbReference>
<evidence type="ECO:0000256" key="1">
    <source>
        <dbReference type="ARBA" id="ARBA00004175"/>
    </source>
</evidence>
<keyword evidence="17" id="KW-0472">Membrane</keyword>
<evidence type="ECO:0000256" key="15">
    <source>
        <dbReference type="SAM" id="Coils"/>
    </source>
</evidence>
<dbReference type="Gene3D" id="1.10.10.10">
    <property type="entry name" value="Winged helix-like DNA-binding domain superfamily/Winged helix DNA-binding domain"/>
    <property type="match status" value="1"/>
</dbReference>
<dbReference type="SUPFAM" id="SSF48403">
    <property type="entry name" value="Ankyrin repeat"/>
    <property type="match status" value="1"/>
</dbReference>
<dbReference type="InterPro" id="IPR036770">
    <property type="entry name" value="Ankyrin_rpt-contain_sf"/>
</dbReference>
<accession>A0A8X6KHP8</accession>
<dbReference type="InterPro" id="IPR036388">
    <property type="entry name" value="WH-like_DNA-bd_sf"/>
</dbReference>
<keyword evidence="15" id="KW-0175">Coiled coil</keyword>
<feature type="repeat" description="ANK" evidence="14">
    <location>
        <begin position="56"/>
        <end position="88"/>
    </location>
</feature>
<dbReference type="Pfam" id="PF17854">
    <property type="entry name" value="FtsK_alpha"/>
    <property type="match status" value="1"/>
</dbReference>
<evidence type="ECO:0000256" key="13">
    <source>
        <dbReference type="ARBA" id="ARBA00023298"/>
    </source>
</evidence>
<comment type="subcellular location">
    <subcellularLocation>
        <location evidence="2">Secreted</location>
    </subcellularLocation>
    <subcellularLocation>
        <location evidence="1">Target cell membrane</location>
    </subcellularLocation>
</comment>
<dbReference type="OrthoDB" id="6742454at2759"/>
<dbReference type="Gene3D" id="3.40.50.300">
    <property type="entry name" value="P-loop containing nucleotide triphosphate hydrolases"/>
    <property type="match status" value="1"/>
</dbReference>
<dbReference type="GO" id="GO:0090729">
    <property type="term" value="F:toxin activity"/>
    <property type="evidence" value="ECO:0007669"/>
    <property type="project" value="UniProtKB-KW"/>
</dbReference>
<proteinExistence type="inferred from homology"/>
<dbReference type="InterPro" id="IPR018541">
    <property type="entry name" value="Ftsk_gamma"/>
</dbReference>
<keyword evidence="20" id="KW-1185">Reference proteome</keyword>
<keyword evidence="7" id="KW-0800">Toxin</keyword>
<dbReference type="PANTHER" id="PTHR22683">
    <property type="entry name" value="SPORULATION PROTEIN RELATED"/>
    <property type="match status" value="1"/>
</dbReference>
<comment type="similarity">
    <text evidence="3">Belongs to the FtsK/SpoIIIE/SftA family.</text>
</comment>
<organism evidence="19 20">
    <name type="scientific">Trichonephila clavata</name>
    <name type="common">Joro spider</name>
    <name type="synonym">Nephila clavata</name>
    <dbReference type="NCBI Taxonomy" id="2740835"/>
    <lineage>
        <taxon>Eukaryota</taxon>
        <taxon>Metazoa</taxon>
        <taxon>Ecdysozoa</taxon>
        <taxon>Arthropoda</taxon>
        <taxon>Chelicerata</taxon>
        <taxon>Arachnida</taxon>
        <taxon>Araneae</taxon>
        <taxon>Araneomorphae</taxon>
        <taxon>Entelegynae</taxon>
        <taxon>Araneoidea</taxon>
        <taxon>Nephilidae</taxon>
        <taxon>Trichonephila</taxon>
    </lineage>
</organism>
<dbReference type="InterPro" id="IPR041027">
    <property type="entry name" value="FtsK_alpha"/>
</dbReference>
<comment type="caution">
    <text evidence="19">The sequence shown here is derived from an EMBL/GenBank/DDBJ whole genome shotgun (WGS) entry which is preliminary data.</text>
</comment>
<protein>
    <submittedName>
        <fullName evidence="19">DNA translocase FtsK</fullName>
    </submittedName>
</protein>
<dbReference type="InterPro" id="IPR047650">
    <property type="entry name" value="Transpos_IS110"/>
</dbReference>
<evidence type="ECO:0000256" key="11">
    <source>
        <dbReference type="ARBA" id="ARBA00023028"/>
    </source>
</evidence>
<evidence type="ECO:0000256" key="4">
    <source>
        <dbReference type="ARBA" id="ARBA00022483"/>
    </source>
</evidence>
<evidence type="ECO:0000313" key="19">
    <source>
        <dbReference type="EMBL" id="GFQ72228.1"/>
    </source>
</evidence>
<evidence type="ECO:0000256" key="14">
    <source>
        <dbReference type="PROSITE-ProRule" id="PRU00023"/>
    </source>
</evidence>
<keyword evidence="12" id="KW-0238">DNA-binding</keyword>
<dbReference type="GO" id="GO:0005576">
    <property type="term" value="C:extracellular region"/>
    <property type="evidence" value="ECO:0007669"/>
    <property type="project" value="UniProtKB-SubCell"/>
</dbReference>
<dbReference type="GO" id="GO:0044218">
    <property type="term" value="C:other organism cell membrane"/>
    <property type="evidence" value="ECO:0007669"/>
    <property type="project" value="UniProtKB-KW"/>
</dbReference>
<evidence type="ECO:0000256" key="10">
    <source>
        <dbReference type="ARBA" id="ARBA00022840"/>
    </source>
</evidence>
<evidence type="ECO:0000256" key="7">
    <source>
        <dbReference type="ARBA" id="ARBA00022656"/>
    </source>
</evidence>
<dbReference type="Gene3D" id="3.30.980.40">
    <property type="match status" value="1"/>
</dbReference>
<keyword evidence="9" id="KW-0547">Nucleotide-binding</keyword>
<dbReference type="InterPro" id="IPR002525">
    <property type="entry name" value="Transp_IS110-like_N"/>
</dbReference>
<keyword evidence="14" id="KW-0040">ANK repeat</keyword>
<dbReference type="InterPro" id="IPR002110">
    <property type="entry name" value="Ankyrin_rpt"/>
</dbReference>
<dbReference type="InterPro" id="IPR003346">
    <property type="entry name" value="Transposase_20"/>
</dbReference>
<dbReference type="PROSITE" id="PS50901">
    <property type="entry name" value="FTSK"/>
    <property type="match status" value="1"/>
</dbReference>
<keyword evidence="6" id="KW-1052">Target cell membrane</keyword>
<name>A0A8X6KHP8_TRICU</name>
<dbReference type="PROSITE" id="PS50297">
    <property type="entry name" value="ANK_REP_REGION"/>
    <property type="match status" value="1"/>
</dbReference>
<feature type="coiled-coil region" evidence="15">
    <location>
        <begin position="214"/>
        <end position="248"/>
    </location>
</feature>
<keyword evidence="5" id="KW-0964">Secreted</keyword>
<evidence type="ECO:0000256" key="12">
    <source>
        <dbReference type="ARBA" id="ARBA00023125"/>
    </source>
</evidence>
<dbReference type="InterPro" id="IPR036390">
    <property type="entry name" value="WH_DNA-bd_sf"/>
</dbReference>
<dbReference type="Pfam" id="PF00023">
    <property type="entry name" value="Ank"/>
    <property type="match status" value="1"/>
</dbReference>
<dbReference type="SMART" id="SM00382">
    <property type="entry name" value="AAA"/>
    <property type="match status" value="1"/>
</dbReference>
<feature type="transmembrane region" description="Helical" evidence="17">
    <location>
        <begin position="425"/>
        <end position="442"/>
    </location>
</feature>
<keyword evidence="17" id="KW-1133">Transmembrane helix</keyword>
<dbReference type="AlphaFoldDB" id="A0A8X6KHP8"/>
<dbReference type="Proteomes" id="UP000887116">
    <property type="component" value="Unassembled WGS sequence"/>
</dbReference>
<dbReference type="SMART" id="SM00843">
    <property type="entry name" value="Ftsk_gamma"/>
    <property type="match status" value="1"/>
</dbReference>
<evidence type="ECO:0000259" key="18">
    <source>
        <dbReference type="PROSITE" id="PS50901"/>
    </source>
</evidence>
<evidence type="ECO:0000256" key="8">
    <source>
        <dbReference type="ARBA" id="ARBA00022699"/>
    </source>
</evidence>
<evidence type="ECO:0000313" key="20">
    <source>
        <dbReference type="Proteomes" id="UP000887116"/>
    </source>
</evidence>
<evidence type="ECO:0000256" key="3">
    <source>
        <dbReference type="ARBA" id="ARBA00006474"/>
    </source>
</evidence>
<dbReference type="EMBL" id="BMAO01021165">
    <property type="protein sequence ID" value="GFQ72228.1"/>
    <property type="molecule type" value="Genomic_DNA"/>
</dbReference>
<dbReference type="PROSITE" id="PS50088">
    <property type="entry name" value="ANK_REPEAT"/>
    <property type="match status" value="1"/>
</dbReference>
<dbReference type="GO" id="GO:0044231">
    <property type="term" value="C:host cell presynaptic membrane"/>
    <property type="evidence" value="ECO:0007669"/>
    <property type="project" value="UniProtKB-KW"/>
</dbReference>
<feature type="region of interest" description="Disordered" evidence="16">
    <location>
        <begin position="22"/>
        <end position="46"/>
    </location>
</feature>
<evidence type="ECO:0000256" key="2">
    <source>
        <dbReference type="ARBA" id="ARBA00004613"/>
    </source>
</evidence>
<dbReference type="GO" id="GO:0006887">
    <property type="term" value="P:exocytosis"/>
    <property type="evidence" value="ECO:0007669"/>
    <property type="project" value="UniProtKB-KW"/>
</dbReference>
<keyword evidence="17" id="KW-0812">Transmembrane</keyword>
<dbReference type="PANTHER" id="PTHR22683:SF41">
    <property type="entry name" value="DNA TRANSLOCASE FTSK"/>
    <property type="match status" value="1"/>
</dbReference>
<keyword evidence="10" id="KW-0067">ATP-binding</keyword>
<feature type="domain" description="FtsK" evidence="18">
    <location>
        <begin position="644"/>
        <end position="863"/>
    </location>
</feature>
<gene>
    <name evidence="19" type="primary">ftsK</name>
    <name evidence="19" type="ORF">TNCT_506391</name>
</gene>
<feature type="region of interest" description="Disordered" evidence="16">
    <location>
        <begin position="918"/>
        <end position="940"/>
    </location>
</feature>
<keyword evidence="4" id="KW-0268">Exocytosis</keyword>
<evidence type="ECO:0000256" key="17">
    <source>
        <dbReference type="SAM" id="Phobius"/>
    </source>
</evidence>
<dbReference type="GO" id="GO:0005524">
    <property type="term" value="F:ATP binding"/>
    <property type="evidence" value="ECO:0007669"/>
    <property type="project" value="UniProtKB-KW"/>
</dbReference>
<keyword evidence="13" id="KW-1053">Target membrane</keyword>
<evidence type="ECO:0000256" key="5">
    <source>
        <dbReference type="ARBA" id="ARBA00022525"/>
    </source>
</evidence>
<dbReference type="InterPro" id="IPR003593">
    <property type="entry name" value="AAA+_ATPase"/>
</dbReference>
<evidence type="ECO:0000256" key="9">
    <source>
        <dbReference type="ARBA" id="ARBA00022741"/>
    </source>
</evidence>
<dbReference type="InterPro" id="IPR050206">
    <property type="entry name" value="FtsK/SpoIIIE/SftA"/>
</dbReference>
<dbReference type="SUPFAM" id="SSF52540">
    <property type="entry name" value="P-loop containing nucleoside triphosphate hydrolases"/>
    <property type="match status" value="1"/>
</dbReference>
<dbReference type="GO" id="GO:0006313">
    <property type="term" value="P:DNA transposition"/>
    <property type="evidence" value="ECO:0007669"/>
    <property type="project" value="InterPro"/>
</dbReference>
<dbReference type="Pfam" id="PF09397">
    <property type="entry name" value="FtsK_gamma"/>
    <property type="match status" value="1"/>
</dbReference>